<name>A0A813Q617_9BILA</name>
<evidence type="ECO:0000313" key="3">
    <source>
        <dbReference type="EMBL" id="CAF1465018.1"/>
    </source>
</evidence>
<proteinExistence type="predicted"/>
<feature type="compositionally biased region" description="Basic and acidic residues" evidence="1">
    <location>
        <begin position="218"/>
        <end position="228"/>
    </location>
</feature>
<gene>
    <name evidence="2" type="ORF">BJG266_LOCUS3087</name>
    <name evidence="3" type="ORF">QVE165_LOCUS41191</name>
    <name evidence="4" type="ORF">QVE165_LOCUS41402</name>
</gene>
<evidence type="ECO:0000256" key="1">
    <source>
        <dbReference type="SAM" id="MobiDB-lite"/>
    </source>
</evidence>
<dbReference type="EMBL" id="CAJNOI010000007">
    <property type="protein sequence ID" value="CAF0762470.1"/>
    <property type="molecule type" value="Genomic_DNA"/>
</dbReference>
<dbReference type="OrthoDB" id="10002500at2759"/>
<dbReference type="Proteomes" id="UP000663832">
    <property type="component" value="Unassembled WGS sequence"/>
</dbReference>
<accession>A0A813Q617</accession>
<protein>
    <submittedName>
        <fullName evidence="2">Uncharacterized protein</fullName>
    </submittedName>
</protein>
<keyword evidence="5" id="KW-1185">Reference proteome</keyword>
<dbReference type="Proteomes" id="UP000663877">
    <property type="component" value="Unassembled WGS sequence"/>
</dbReference>
<dbReference type="AlphaFoldDB" id="A0A813Q617"/>
<evidence type="ECO:0000313" key="6">
    <source>
        <dbReference type="Proteomes" id="UP000663877"/>
    </source>
</evidence>
<sequence>MDEVTTTTIEFQKDSNENELTNLLEIIIKKQNIGLEEHQHQTYQYHLFNNQIKRNNYYEDLIKIKDRLDKTTPDIQHVIHRDIKRMNTNKIYERQLIHILNGPRGLNWQHKQQLKRLKSDECDIERDLIRLNRDLRKISVSTLSDEILSPRQNQDFYSTQTSQENKRSLLKSTNQVTVPFSIPINQKQSSLNNKTSPWKHKQIISKSHQNHSYRQKHRVEQKPKKFLH</sequence>
<organism evidence="2 6">
    <name type="scientific">Adineta steineri</name>
    <dbReference type="NCBI Taxonomy" id="433720"/>
    <lineage>
        <taxon>Eukaryota</taxon>
        <taxon>Metazoa</taxon>
        <taxon>Spiralia</taxon>
        <taxon>Gnathifera</taxon>
        <taxon>Rotifera</taxon>
        <taxon>Eurotatoria</taxon>
        <taxon>Bdelloidea</taxon>
        <taxon>Adinetida</taxon>
        <taxon>Adinetidae</taxon>
        <taxon>Adineta</taxon>
    </lineage>
</organism>
<feature type="compositionally biased region" description="Basic residues" evidence="1">
    <location>
        <begin position="205"/>
        <end position="217"/>
    </location>
</feature>
<evidence type="ECO:0000313" key="4">
    <source>
        <dbReference type="EMBL" id="CAF1468329.1"/>
    </source>
</evidence>
<evidence type="ECO:0000313" key="5">
    <source>
        <dbReference type="Proteomes" id="UP000663832"/>
    </source>
</evidence>
<evidence type="ECO:0000313" key="2">
    <source>
        <dbReference type="EMBL" id="CAF0762470.1"/>
    </source>
</evidence>
<reference evidence="2" key="1">
    <citation type="submission" date="2021-02" db="EMBL/GenBank/DDBJ databases">
        <authorList>
            <person name="Nowell W R."/>
        </authorList>
    </citation>
    <scope>NUCLEOTIDE SEQUENCE</scope>
</reference>
<feature type="region of interest" description="Disordered" evidence="1">
    <location>
        <begin position="205"/>
        <end position="228"/>
    </location>
</feature>
<comment type="caution">
    <text evidence="2">The sequence shown here is derived from an EMBL/GenBank/DDBJ whole genome shotgun (WGS) entry which is preliminary data.</text>
</comment>
<dbReference type="EMBL" id="CAJNOM010000487">
    <property type="protein sequence ID" value="CAF1465018.1"/>
    <property type="molecule type" value="Genomic_DNA"/>
</dbReference>
<dbReference type="EMBL" id="CAJNOM010000493">
    <property type="protein sequence ID" value="CAF1468329.1"/>
    <property type="molecule type" value="Genomic_DNA"/>
</dbReference>